<accession>A0A1I7NWD4</accession>
<dbReference type="InterPro" id="IPR027304">
    <property type="entry name" value="Trigger_fact/SurA_dom_sf"/>
</dbReference>
<proteinExistence type="predicted"/>
<evidence type="ECO:0000256" key="4">
    <source>
        <dbReference type="SAM" id="SignalP"/>
    </source>
</evidence>
<dbReference type="Gene3D" id="1.10.4030.10">
    <property type="entry name" value="Porin chaperone SurA, peptide-binding domain"/>
    <property type="match status" value="1"/>
</dbReference>
<feature type="signal peptide" evidence="4">
    <location>
        <begin position="1"/>
        <end position="33"/>
    </location>
</feature>
<evidence type="ECO:0000313" key="6">
    <source>
        <dbReference type="EMBL" id="SFV38976.1"/>
    </source>
</evidence>
<keyword evidence="7" id="KW-1185">Reference proteome</keyword>
<name>A0A1I7NWD4_9HYPH</name>
<evidence type="ECO:0000256" key="1">
    <source>
        <dbReference type="ARBA" id="ARBA00022729"/>
    </source>
</evidence>
<evidence type="ECO:0000313" key="7">
    <source>
        <dbReference type="Proteomes" id="UP000199423"/>
    </source>
</evidence>
<dbReference type="STRING" id="51670.SAMN04488557_3999"/>
<dbReference type="InterPro" id="IPR015391">
    <property type="entry name" value="SurA_N"/>
</dbReference>
<dbReference type="GO" id="GO:0003755">
    <property type="term" value="F:peptidyl-prolyl cis-trans isomerase activity"/>
    <property type="evidence" value="ECO:0007669"/>
    <property type="project" value="UniProtKB-KW"/>
</dbReference>
<dbReference type="PANTHER" id="PTHR47637:SF1">
    <property type="entry name" value="CHAPERONE SURA"/>
    <property type="match status" value="1"/>
</dbReference>
<dbReference type="PANTHER" id="PTHR47637">
    <property type="entry name" value="CHAPERONE SURA"/>
    <property type="match status" value="1"/>
</dbReference>
<gene>
    <name evidence="6" type="ORF">SAMN04488557_3999</name>
</gene>
<keyword evidence="6" id="KW-0413">Isomerase</keyword>
<dbReference type="SUPFAM" id="SSF109998">
    <property type="entry name" value="Triger factor/SurA peptide-binding domain-like"/>
    <property type="match status" value="1"/>
</dbReference>
<feature type="region of interest" description="Disordered" evidence="3">
    <location>
        <begin position="40"/>
        <end position="97"/>
    </location>
</feature>
<dbReference type="Proteomes" id="UP000199423">
    <property type="component" value="Unassembled WGS sequence"/>
</dbReference>
<feature type="domain" description="SurA N-terminal" evidence="5">
    <location>
        <begin position="195"/>
        <end position="261"/>
    </location>
</feature>
<evidence type="ECO:0000256" key="2">
    <source>
        <dbReference type="ARBA" id="ARBA00023110"/>
    </source>
</evidence>
<keyword evidence="1 4" id="KW-0732">Signal</keyword>
<dbReference type="InterPro" id="IPR050280">
    <property type="entry name" value="OMP_Chaperone_SurA"/>
</dbReference>
<dbReference type="OrthoDB" id="9791746at2"/>
<feature type="chain" id="PRO_5011454178" evidence="4">
    <location>
        <begin position="34"/>
        <end position="444"/>
    </location>
</feature>
<evidence type="ECO:0000256" key="3">
    <source>
        <dbReference type="SAM" id="MobiDB-lite"/>
    </source>
</evidence>
<organism evidence="6 7">
    <name type="scientific">Hyphomicrobium facile</name>
    <dbReference type="NCBI Taxonomy" id="51670"/>
    <lineage>
        <taxon>Bacteria</taxon>
        <taxon>Pseudomonadati</taxon>
        <taxon>Pseudomonadota</taxon>
        <taxon>Alphaproteobacteria</taxon>
        <taxon>Hyphomicrobiales</taxon>
        <taxon>Hyphomicrobiaceae</taxon>
        <taxon>Hyphomicrobium</taxon>
    </lineage>
</organism>
<dbReference type="AlphaFoldDB" id="A0A1I7NWD4"/>
<protein>
    <submittedName>
        <fullName evidence="6">Peptidyl-prolyl cis-trans isomerase SurA</fullName>
    </submittedName>
</protein>
<sequence>MPSPRTIAAQLPSLAGRCGLAGLASVAFSFAVAAQGGTVAVTGDGTSSLPKPAVGDTATGGSTDPQGKGKNQKKKSPTAAAREAVGHDSTPPSSDQRAIAALVNDEPITGYEIEQRAMMLSGTNIQNQAKANFEAIIKNPKTSERLKALLQETVKANEGKSRDEIIAIFERRKKDFGMSLQKQAFESARNSALPAMKKQAVEELIDERLKMQEAKKQSVTIEDAEVDRIISGIAERNKMTVDQFAKQMGGTLDPIKSRIRATLSWNEVVRRRFGPLINVTNRDVDKLVAATSVAGNDDVELQVQRVKIAMPVKIDEKGVAERIQQADKLRSKFSGCQTTAAAATGVPGATFEDLGKRRPSTISEPTRTLLVNAADGEMLPPNVSEGAIELWVVCGRTVVKAVDEKRNQAEGELKQKEFELMAKRYLKDLREDAHIEYRINVGSR</sequence>
<evidence type="ECO:0000259" key="5">
    <source>
        <dbReference type="Pfam" id="PF09312"/>
    </source>
</evidence>
<keyword evidence="2" id="KW-0697">Rotamase</keyword>
<dbReference type="EMBL" id="FPCH01000005">
    <property type="protein sequence ID" value="SFV38976.1"/>
    <property type="molecule type" value="Genomic_DNA"/>
</dbReference>
<reference evidence="7" key="1">
    <citation type="submission" date="2016-10" db="EMBL/GenBank/DDBJ databases">
        <authorList>
            <person name="Varghese N."/>
            <person name="Submissions S."/>
        </authorList>
    </citation>
    <scope>NUCLEOTIDE SEQUENCE [LARGE SCALE GENOMIC DNA]</scope>
    <source>
        <strain evidence="7">DSM 1565</strain>
    </source>
</reference>
<dbReference type="Pfam" id="PF09312">
    <property type="entry name" value="SurA_N"/>
    <property type="match status" value="1"/>
</dbReference>
<dbReference type="RefSeq" id="WP_092869520.1">
    <property type="nucleotide sequence ID" value="NZ_FPCH01000005.1"/>
</dbReference>